<dbReference type="Proteomes" id="UP000186513">
    <property type="component" value="Unassembled WGS sequence"/>
</dbReference>
<dbReference type="SUPFAM" id="SSF111283">
    <property type="entry name" value="Putative modulator of DNA gyrase, PmbA/TldD"/>
    <property type="match status" value="1"/>
</dbReference>
<gene>
    <name evidence="7" type="ORF">SAMN02745887_02620</name>
</gene>
<feature type="domain" description="Metalloprotease TldD/E C-terminal" evidence="6">
    <location>
        <begin position="232"/>
        <end position="473"/>
    </location>
</feature>
<keyword evidence="2 7" id="KW-0645">Protease</keyword>
<dbReference type="InterPro" id="IPR002510">
    <property type="entry name" value="Metalloprtase-TldD/E_N"/>
</dbReference>
<comment type="similarity">
    <text evidence="1">Belongs to the peptidase U62 family.</text>
</comment>
<dbReference type="InterPro" id="IPR051463">
    <property type="entry name" value="Peptidase_U62_metallo"/>
</dbReference>
<dbReference type="InterPro" id="IPR036059">
    <property type="entry name" value="TldD/PmbA_sf"/>
</dbReference>
<evidence type="ECO:0000256" key="3">
    <source>
        <dbReference type="ARBA" id="ARBA00022801"/>
    </source>
</evidence>
<dbReference type="STRING" id="1121279.SAMN02745887_02620"/>
<protein>
    <submittedName>
        <fullName evidence="7">Predicted Zn-dependent protease or its inactivated homolog</fullName>
    </submittedName>
</protein>
<organism evidence="7 8">
    <name type="scientific">Chitinimonas taiwanensis DSM 18899</name>
    <dbReference type="NCBI Taxonomy" id="1121279"/>
    <lineage>
        <taxon>Bacteria</taxon>
        <taxon>Pseudomonadati</taxon>
        <taxon>Pseudomonadota</taxon>
        <taxon>Betaproteobacteria</taxon>
        <taxon>Neisseriales</taxon>
        <taxon>Chitinibacteraceae</taxon>
        <taxon>Chitinimonas</taxon>
    </lineage>
</organism>
<evidence type="ECO:0000313" key="8">
    <source>
        <dbReference type="Proteomes" id="UP000186513"/>
    </source>
</evidence>
<dbReference type="GO" id="GO:0005829">
    <property type="term" value="C:cytosol"/>
    <property type="evidence" value="ECO:0007669"/>
    <property type="project" value="TreeGrafter"/>
</dbReference>
<accession>A0A1K2HM28</accession>
<dbReference type="GO" id="GO:0006508">
    <property type="term" value="P:proteolysis"/>
    <property type="evidence" value="ECO:0007669"/>
    <property type="project" value="UniProtKB-KW"/>
</dbReference>
<dbReference type="RefSeq" id="WP_072429121.1">
    <property type="nucleotide sequence ID" value="NZ_FPKR01000010.1"/>
</dbReference>
<dbReference type="Gene3D" id="3.30.2290.10">
    <property type="entry name" value="PmbA/TldD superfamily"/>
    <property type="match status" value="1"/>
</dbReference>
<evidence type="ECO:0000259" key="5">
    <source>
        <dbReference type="Pfam" id="PF01523"/>
    </source>
</evidence>
<evidence type="ECO:0000256" key="4">
    <source>
        <dbReference type="ARBA" id="ARBA00023049"/>
    </source>
</evidence>
<keyword evidence="4" id="KW-0482">Metalloprotease</keyword>
<evidence type="ECO:0000313" key="7">
    <source>
        <dbReference type="EMBL" id="SFZ77823.1"/>
    </source>
</evidence>
<dbReference type="Pfam" id="PF01523">
    <property type="entry name" value="PmbA_TldD_1st"/>
    <property type="match status" value="1"/>
</dbReference>
<dbReference type="InterPro" id="IPR045569">
    <property type="entry name" value="Metalloprtase-TldD/E_C"/>
</dbReference>
<evidence type="ECO:0000259" key="6">
    <source>
        <dbReference type="Pfam" id="PF19289"/>
    </source>
</evidence>
<dbReference type="EMBL" id="FPKR01000010">
    <property type="protein sequence ID" value="SFZ77823.1"/>
    <property type="molecule type" value="Genomic_DNA"/>
</dbReference>
<feature type="domain" description="Metalloprotease TldD/E N-terminal" evidence="5">
    <location>
        <begin position="19"/>
        <end position="83"/>
    </location>
</feature>
<evidence type="ECO:0000256" key="2">
    <source>
        <dbReference type="ARBA" id="ARBA00022670"/>
    </source>
</evidence>
<sequence length="480" mass="51999">MHELIEARFRALNPGVDFCSLRYVEEARETLAVRQGVAEPLARSLDRGAMITVLHRGGYGYAATSDLSSAGLQAALERARQWAEASRSQAVFDFSGYEPARPSGRYIGPGAEQPLDWQRRELTELLLAEDAASQIDARIVDRAASLGRLDVHQLYITHDGGSVEQRFRALIPSLVVTAYADGVAQTRSLGGQYNGYCRQGGMEILAQAGLAGAGQRVAEEALQLLAAPNCPSGSMDLLLMPSQMMLQIHESIGHPLELDRILGDERNYAGTSFVTPEMFGSYQYGSEHLNVTYDPQRSNEFAAYGWDDDGTPAEKVWLIKQGLLKVPLGGAISQARASLPGVANSRACNWNRAPIDRMANLNIEPGDQSLAQLIAGVERGVLMDTNVSWSIDDSRNKFQFGCEYGRLIENGELKGVVKNPGYRGISATFWRALKAVGDESTLDVMGTPFCGKGEPNQVVRVGHASPACLFGAVDVFGGEA</sequence>
<dbReference type="AlphaFoldDB" id="A0A1K2HM28"/>
<dbReference type="OrthoDB" id="9803213at2"/>
<dbReference type="InterPro" id="IPR035068">
    <property type="entry name" value="TldD/PmbA_N"/>
</dbReference>
<dbReference type="PANTHER" id="PTHR30624">
    <property type="entry name" value="UNCHARACTERIZED PROTEIN TLDD AND PMBA"/>
    <property type="match status" value="1"/>
</dbReference>
<keyword evidence="3" id="KW-0378">Hydrolase</keyword>
<dbReference type="GO" id="GO:0008237">
    <property type="term" value="F:metallopeptidase activity"/>
    <property type="evidence" value="ECO:0007669"/>
    <property type="project" value="UniProtKB-KW"/>
</dbReference>
<dbReference type="PANTHER" id="PTHR30624:SF10">
    <property type="entry name" value="CONSERVED PROTEIN"/>
    <property type="match status" value="1"/>
</dbReference>
<proteinExistence type="inferred from homology"/>
<name>A0A1K2HM28_9NEIS</name>
<dbReference type="Pfam" id="PF19289">
    <property type="entry name" value="PmbA_TldD_3rd"/>
    <property type="match status" value="1"/>
</dbReference>
<keyword evidence="8" id="KW-1185">Reference proteome</keyword>
<evidence type="ECO:0000256" key="1">
    <source>
        <dbReference type="ARBA" id="ARBA00005836"/>
    </source>
</evidence>
<reference evidence="7 8" key="1">
    <citation type="submission" date="2016-11" db="EMBL/GenBank/DDBJ databases">
        <authorList>
            <person name="Jaros S."/>
            <person name="Januszkiewicz K."/>
            <person name="Wedrychowicz H."/>
        </authorList>
    </citation>
    <scope>NUCLEOTIDE SEQUENCE [LARGE SCALE GENOMIC DNA]</scope>
    <source>
        <strain evidence="7 8">DSM 18899</strain>
    </source>
</reference>